<comment type="caution">
    <text evidence="10">The sequence shown here is derived from an EMBL/GenBank/DDBJ whole genome shotgun (WGS) entry which is preliminary data.</text>
</comment>
<evidence type="ECO:0000259" key="8">
    <source>
        <dbReference type="Pfam" id="PF03799"/>
    </source>
</evidence>
<dbReference type="RefSeq" id="WP_321534647.1">
    <property type="nucleotide sequence ID" value="NZ_JARGDL010000002.1"/>
</dbReference>
<evidence type="ECO:0000256" key="6">
    <source>
        <dbReference type="ARBA" id="ARBA00023306"/>
    </source>
</evidence>
<keyword evidence="4 7" id="KW-0812">Transmembrane</keyword>
<feature type="transmembrane region" description="Helical" evidence="7">
    <location>
        <begin position="7"/>
        <end position="25"/>
    </location>
</feature>
<keyword evidence="2" id="KW-0997">Cell inner membrane</keyword>
<evidence type="ECO:0000259" key="9">
    <source>
        <dbReference type="Pfam" id="PF08478"/>
    </source>
</evidence>
<name>A0AAE3NYE3_9BACT</name>
<dbReference type="Proteomes" id="UP001221302">
    <property type="component" value="Unassembled WGS sequence"/>
</dbReference>
<evidence type="ECO:0000256" key="5">
    <source>
        <dbReference type="ARBA" id="ARBA00022989"/>
    </source>
</evidence>
<evidence type="ECO:0000256" key="2">
    <source>
        <dbReference type="ARBA" id="ARBA00022519"/>
    </source>
</evidence>
<dbReference type="PANTHER" id="PTHR35851">
    <property type="entry name" value="CELL DIVISION PROTEIN FTSQ"/>
    <property type="match status" value="1"/>
</dbReference>
<dbReference type="Pfam" id="PF03799">
    <property type="entry name" value="FtsQ_DivIB_C"/>
    <property type="match status" value="1"/>
</dbReference>
<keyword evidence="7" id="KW-0472">Membrane</keyword>
<evidence type="ECO:0000256" key="3">
    <source>
        <dbReference type="ARBA" id="ARBA00022618"/>
    </source>
</evidence>
<reference evidence="10" key="1">
    <citation type="submission" date="2023-03" db="EMBL/GenBank/DDBJ databases">
        <title>Stygiobacter electus gen. nov., sp. nov., facultatively anaerobic thermotolerant bacterium of the class Ignavibacteria from a well of Yessentuki mineral water deposit.</title>
        <authorList>
            <person name="Podosokorskaya O.A."/>
            <person name="Elcheninov A.G."/>
            <person name="Petrova N.F."/>
            <person name="Zavarzina D.G."/>
            <person name="Kublanov I.V."/>
            <person name="Merkel A.Y."/>
        </authorList>
    </citation>
    <scope>NUCLEOTIDE SEQUENCE</scope>
    <source>
        <strain evidence="10">09-Me</strain>
    </source>
</reference>
<dbReference type="InterPro" id="IPR026579">
    <property type="entry name" value="FtsQ"/>
</dbReference>
<sequence length="257" mass="30129">MKIYKNIFSVLFFFIMVSALIYFSVSLKNNFKVEIRSISIEGSNYLSKENYLSFAHLLNKNEYKNLTLRIIKDRIEKHPYVLKADVRYEGNYKVHIIIYEKNIDAILLDKENQYLITDKMQVLPILENTKNIDYPVITNVYLQDSIKVLSSIKKNVDVLTAAKIISAVKFANPELYNFLSTIDLQYGGEISIYFSDLNYYLLIGRENEVKRVLYFSSLWNILKGKEINNYMEYVDLRYGGHIFLGINELNQEAEKES</sequence>
<dbReference type="Pfam" id="PF08478">
    <property type="entry name" value="POTRA_1"/>
    <property type="match status" value="1"/>
</dbReference>
<feature type="domain" description="POTRA" evidence="9">
    <location>
        <begin position="35"/>
        <end position="100"/>
    </location>
</feature>
<dbReference type="AlphaFoldDB" id="A0AAE3NYE3"/>
<protein>
    <submittedName>
        <fullName evidence="10">Cell division protein FtsQ/DivIB</fullName>
    </submittedName>
</protein>
<dbReference type="InterPro" id="IPR013685">
    <property type="entry name" value="POTRA_FtsQ_type"/>
</dbReference>
<feature type="domain" description="Cell division protein FtsQ/DivIB C-terminal" evidence="8">
    <location>
        <begin position="110"/>
        <end position="237"/>
    </location>
</feature>
<dbReference type="InterPro" id="IPR005548">
    <property type="entry name" value="Cell_div_FtsQ/DivIB_C"/>
</dbReference>
<dbReference type="GO" id="GO:0090529">
    <property type="term" value="P:cell septum assembly"/>
    <property type="evidence" value="ECO:0007669"/>
    <property type="project" value="InterPro"/>
</dbReference>
<evidence type="ECO:0000256" key="7">
    <source>
        <dbReference type="SAM" id="Phobius"/>
    </source>
</evidence>
<keyword evidence="1" id="KW-1003">Cell membrane</keyword>
<gene>
    <name evidence="10" type="ORF">P0M35_01845</name>
</gene>
<evidence type="ECO:0000256" key="4">
    <source>
        <dbReference type="ARBA" id="ARBA00022692"/>
    </source>
</evidence>
<dbReference type="EMBL" id="JARGDL010000002">
    <property type="protein sequence ID" value="MDF1610880.1"/>
    <property type="molecule type" value="Genomic_DNA"/>
</dbReference>
<accession>A0AAE3NYE3</accession>
<evidence type="ECO:0000256" key="1">
    <source>
        <dbReference type="ARBA" id="ARBA00022475"/>
    </source>
</evidence>
<keyword evidence="3 10" id="KW-0132">Cell division</keyword>
<dbReference type="PANTHER" id="PTHR35851:SF1">
    <property type="entry name" value="CELL DIVISION PROTEIN FTSQ"/>
    <property type="match status" value="1"/>
</dbReference>
<keyword evidence="5 7" id="KW-1133">Transmembrane helix</keyword>
<evidence type="ECO:0000313" key="10">
    <source>
        <dbReference type="EMBL" id="MDF1610880.1"/>
    </source>
</evidence>
<evidence type="ECO:0000313" key="11">
    <source>
        <dbReference type="Proteomes" id="UP001221302"/>
    </source>
</evidence>
<keyword evidence="11" id="KW-1185">Reference proteome</keyword>
<proteinExistence type="predicted"/>
<organism evidence="10 11">
    <name type="scientific">Stygiobacter electus</name>
    <dbReference type="NCBI Taxonomy" id="3032292"/>
    <lineage>
        <taxon>Bacteria</taxon>
        <taxon>Pseudomonadati</taxon>
        <taxon>Ignavibacteriota</taxon>
        <taxon>Ignavibacteria</taxon>
        <taxon>Ignavibacteriales</taxon>
        <taxon>Melioribacteraceae</taxon>
        <taxon>Stygiobacter</taxon>
    </lineage>
</organism>
<keyword evidence="6" id="KW-0131">Cell cycle</keyword>